<reference evidence="1 2" key="1">
    <citation type="submission" date="2020-08" db="EMBL/GenBank/DDBJ databases">
        <title>Genomic Encyclopedia of Type Strains, Phase III (KMG-III): the genomes of soil and plant-associated and newly described type strains.</title>
        <authorList>
            <person name="Whitman W."/>
        </authorList>
    </citation>
    <scope>NUCLEOTIDE SEQUENCE [LARGE SCALE GENOMIC DNA]</scope>
    <source>
        <strain evidence="1 2">CECT 4462</strain>
    </source>
</reference>
<evidence type="ECO:0000313" key="2">
    <source>
        <dbReference type="Proteomes" id="UP000549250"/>
    </source>
</evidence>
<dbReference type="EMBL" id="JACHXI010000013">
    <property type="protein sequence ID" value="MBB3104174.1"/>
    <property type="molecule type" value="Genomic_DNA"/>
</dbReference>
<proteinExistence type="predicted"/>
<evidence type="ECO:0000313" key="1">
    <source>
        <dbReference type="EMBL" id="MBB3104174.1"/>
    </source>
</evidence>
<comment type="caution">
    <text evidence="1">The sequence shown here is derived from an EMBL/GenBank/DDBJ whole genome shotgun (WGS) entry which is preliminary data.</text>
</comment>
<gene>
    <name evidence="1" type="ORF">FHR87_002589</name>
</gene>
<protein>
    <submittedName>
        <fullName evidence="1">Uncharacterized protein</fullName>
    </submittedName>
</protein>
<sequence length="112" mass="13261">MNHSNATYYKYEFDGQNRGVFAVDLPYPEDEKNVDDYTDLLTEIGRDISNREHCIVLVGGRRIVPDFDDFLEDDVIQYNNEKLPVYLSYEEARKHWPLALMETFEVKRIAEH</sequence>
<accession>A0A839T7E0</accession>
<dbReference type="AlphaFoldDB" id="A0A839T7E0"/>
<organism evidence="1 2">
    <name type="scientific">Azomonas macrocytogenes</name>
    <name type="common">Azotobacter macrocytogenes</name>
    <dbReference type="NCBI Taxonomy" id="69962"/>
    <lineage>
        <taxon>Bacteria</taxon>
        <taxon>Pseudomonadati</taxon>
        <taxon>Pseudomonadota</taxon>
        <taxon>Gammaproteobacteria</taxon>
        <taxon>Pseudomonadales</taxon>
        <taxon>Pseudomonadaceae</taxon>
        <taxon>Azomonas</taxon>
    </lineage>
</organism>
<dbReference type="Proteomes" id="UP000549250">
    <property type="component" value="Unassembled WGS sequence"/>
</dbReference>
<dbReference type="RefSeq" id="WP_183167068.1">
    <property type="nucleotide sequence ID" value="NZ_JACHXI010000013.1"/>
</dbReference>
<keyword evidence="2" id="KW-1185">Reference proteome</keyword>
<name>A0A839T7E0_AZOMA</name>